<protein>
    <submittedName>
        <fullName evidence="1">Uncharacterized protein</fullName>
    </submittedName>
</protein>
<name>A0A6N2MGK2_SALVM</name>
<accession>A0A6N2MGK2</accession>
<reference evidence="1" key="1">
    <citation type="submission" date="2019-03" db="EMBL/GenBank/DDBJ databases">
        <authorList>
            <person name="Mank J."/>
            <person name="Almeida P."/>
        </authorList>
    </citation>
    <scope>NUCLEOTIDE SEQUENCE</scope>
    <source>
        <strain evidence="1">78183</strain>
    </source>
</reference>
<organism evidence="1">
    <name type="scientific">Salix viminalis</name>
    <name type="common">Common osier</name>
    <name type="synonym">Basket willow</name>
    <dbReference type="NCBI Taxonomy" id="40686"/>
    <lineage>
        <taxon>Eukaryota</taxon>
        <taxon>Viridiplantae</taxon>
        <taxon>Streptophyta</taxon>
        <taxon>Embryophyta</taxon>
        <taxon>Tracheophyta</taxon>
        <taxon>Spermatophyta</taxon>
        <taxon>Magnoliopsida</taxon>
        <taxon>eudicotyledons</taxon>
        <taxon>Gunneridae</taxon>
        <taxon>Pentapetalae</taxon>
        <taxon>rosids</taxon>
        <taxon>fabids</taxon>
        <taxon>Malpighiales</taxon>
        <taxon>Salicaceae</taxon>
        <taxon>Saliceae</taxon>
        <taxon>Salix</taxon>
    </lineage>
</organism>
<proteinExistence type="predicted"/>
<sequence>MQHPIQKPHRRVIYKFNENVDNSNFFMLTTSFRRLQLLIWVLQAMRFRKLAFFLSPFCNTCLVIAKDCPSKACRCDFAINIEECRLFRTRLFCFEVLKPTDHYLPFDFPGQVELFFLYSNVKNAIMKHQQCFIWNSHASIFEDCVIFTKYFNYSSCMSYFNRCVQLLIDFYTDVEYLSYLQSRTISMRILELPSTESMLRRHSKDISAVVSTTLGVKSSEEKLLRTKRSNIGNPVKSIDKTNGFFFSGIEDSAVEFSKIAVRPDCSYIFRELVFWVKSDLLC</sequence>
<dbReference type="EMBL" id="CAADRP010001818">
    <property type="protein sequence ID" value="VFU53214.1"/>
    <property type="molecule type" value="Genomic_DNA"/>
</dbReference>
<evidence type="ECO:0000313" key="1">
    <source>
        <dbReference type="EMBL" id="VFU53214.1"/>
    </source>
</evidence>
<gene>
    <name evidence="1" type="ORF">SVIM_LOCUS368984</name>
</gene>
<dbReference type="AlphaFoldDB" id="A0A6N2MGK2"/>